<feature type="transmembrane region" description="Helical" evidence="1">
    <location>
        <begin position="12"/>
        <end position="32"/>
    </location>
</feature>
<evidence type="ECO:0008006" key="4">
    <source>
        <dbReference type="Google" id="ProtNLM"/>
    </source>
</evidence>
<dbReference type="EMBL" id="CP041666">
    <property type="protein sequence ID" value="QDP41535.1"/>
    <property type="molecule type" value="Genomic_DNA"/>
</dbReference>
<evidence type="ECO:0000313" key="3">
    <source>
        <dbReference type="Proteomes" id="UP000315215"/>
    </source>
</evidence>
<keyword evidence="1" id="KW-0472">Membrane</keyword>
<reference evidence="2 3" key="1">
    <citation type="submission" date="2019-07" db="EMBL/GenBank/DDBJ databases">
        <authorList>
            <person name="Li J."/>
        </authorList>
    </citation>
    <scope>NUCLEOTIDE SEQUENCE [LARGE SCALE GENOMIC DNA]</scope>
    <source>
        <strain evidence="2 3">TKL69</strain>
    </source>
</reference>
<sequence>MTKKIWKSHAFLILSMLVTLTFIGLFFIGFGFDNQTLLWVMIYLIFILGIASIIMGVWSYISKLASHISTIVASILTVANLLLFFFFF</sequence>
<evidence type="ECO:0000313" key="2">
    <source>
        <dbReference type="EMBL" id="QDP41535.1"/>
    </source>
</evidence>
<proteinExistence type="predicted"/>
<dbReference type="Proteomes" id="UP000315215">
    <property type="component" value="Chromosome"/>
</dbReference>
<gene>
    <name evidence="2" type="ORF">FN924_15950</name>
</gene>
<dbReference type="OrthoDB" id="2972511at2"/>
<feature type="transmembrane region" description="Helical" evidence="1">
    <location>
        <begin position="68"/>
        <end position="87"/>
    </location>
</feature>
<dbReference type="AlphaFoldDB" id="A0A516KJG4"/>
<organism evidence="2 3">
    <name type="scientific">Radiobacillus deserti</name>
    <dbReference type="NCBI Taxonomy" id="2594883"/>
    <lineage>
        <taxon>Bacteria</taxon>
        <taxon>Bacillati</taxon>
        <taxon>Bacillota</taxon>
        <taxon>Bacilli</taxon>
        <taxon>Bacillales</taxon>
        <taxon>Bacillaceae</taxon>
        <taxon>Radiobacillus</taxon>
    </lineage>
</organism>
<dbReference type="RefSeq" id="WP_143896174.1">
    <property type="nucleotide sequence ID" value="NZ_CP041666.1"/>
</dbReference>
<evidence type="ECO:0000256" key="1">
    <source>
        <dbReference type="SAM" id="Phobius"/>
    </source>
</evidence>
<keyword evidence="1" id="KW-1133">Transmembrane helix</keyword>
<feature type="transmembrane region" description="Helical" evidence="1">
    <location>
        <begin position="38"/>
        <end position="61"/>
    </location>
</feature>
<name>A0A516KJG4_9BACI</name>
<dbReference type="KEGG" id="aqt:FN924_15950"/>
<accession>A0A516KJG4</accession>
<keyword evidence="1" id="KW-0812">Transmembrane</keyword>
<keyword evidence="3" id="KW-1185">Reference proteome</keyword>
<protein>
    <recommendedName>
        <fullName evidence="4">DUF3902 family protein</fullName>
    </recommendedName>
</protein>